<accession>A0ABT8CQU2</accession>
<comment type="caution">
    <text evidence="2">The sequence shown here is derived from an EMBL/GenBank/DDBJ whole genome shotgun (WGS) entry which is preliminary data.</text>
</comment>
<dbReference type="RefSeq" id="WP_290362439.1">
    <property type="nucleotide sequence ID" value="NZ_JAUFQU010000001.1"/>
</dbReference>
<reference evidence="3" key="1">
    <citation type="journal article" date="2019" name="Int. J. Syst. Evol. Microbiol.">
        <title>The Global Catalogue of Microorganisms (GCM) 10K type strain sequencing project: providing services to taxonomists for standard genome sequencing and annotation.</title>
        <authorList>
            <consortium name="The Broad Institute Genomics Platform"/>
            <consortium name="The Broad Institute Genome Sequencing Center for Infectious Disease"/>
            <person name="Wu L."/>
            <person name="Ma J."/>
        </authorList>
    </citation>
    <scope>NUCLEOTIDE SEQUENCE [LARGE SCALE GENOMIC DNA]</scope>
    <source>
        <strain evidence="3">CECT 7184</strain>
    </source>
</reference>
<dbReference type="Gene3D" id="3.90.1490.10">
    <property type="entry name" value="putative n-type atp pyrophosphatase, domain 2"/>
    <property type="match status" value="1"/>
</dbReference>
<dbReference type="GO" id="GO:0005524">
    <property type="term" value="F:ATP binding"/>
    <property type="evidence" value="ECO:0007669"/>
    <property type="project" value="UniProtKB-KW"/>
</dbReference>
<dbReference type="Proteomes" id="UP001242368">
    <property type="component" value="Unassembled WGS sequence"/>
</dbReference>
<dbReference type="InterPro" id="IPR014729">
    <property type="entry name" value="Rossmann-like_a/b/a_fold"/>
</dbReference>
<sequence length="232" mass="26103">MTKKKVVVSWSGGKDAALSLKLILENPLYEVVCLLTTLYEETQASSVHFIPKSILKKQADALEIPIHFVMLTQNDLTDYNSNMQKTIVFFQKQGVTAFVFGDLNVEEVLPYRKVLFDPLGMELIFPLGGLTSENVMKLFFNSELETVIIVTNESVLPCSYVGKKLTKNLIDTLSPSCDVCGENGEYHTLITGGSIFKKSFSIEIAAIKKHTQQIRLSDFSLKKFTYCYAEYK</sequence>
<evidence type="ECO:0000313" key="3">
    <source>
        <dbReference type="Proteomes" id="UP001242368"/>
    </source>
</evidence>
<dbReference type="Gene3D" id="3.40.50.620">
    <property type="entry name" value="HUPs"/>
    <property type="match status" value="1"/>
</dbReference>
<keyword evidence="3" id="KW-1185">Reference proteome</keyword>
<gene>
    <name evidence="2" type="ORF">QW060_04410</name>
</gene>
<protein>
    <submittedName>
        <fullName evidence="2">ATP-binding protein</fullName>
    </submittedName>
</protein>
<proteinExistence type="predicted"/>
<dbReference type="InterPro" id="IPR002761">
    <property type="entry name" value="Diphthami_syn_dom"/>
</dbReference>
<evidence type="ECO:0000259" key="1">
    <source>
        <dbReference type="Pfam" id="PF01902"/>
    </source>
</evidence>
<dbReference type="EMBL" id="JAUFQU010000001">
    <property type="protein sequence ID" value="MDN3706366.1"/>
    <property type="molecule type" value="Genomic_DNA"/>
</dbReference>
<organism evidence="2 3">
    <name type="scientific">Paenimyroides ceti</name>
    <dbReference type="NCBI Taxonomy" id="395087"/>
    <lineage>
        <taxon>Bacteria</taxon>
        <taxon>Pseudomonadati</taxon>
        <taxon>Bacteroidota</taxon>
        <taxon>Flavobacteriia</taxon>
        <taxon>Flavobacteriales</taxon>
        <taxon>Flavobacteriaceae</taxon>
        <taxon>Paenimyroides</taxon>
    </lineage>
</organism>
<evidence type="ECO:0000313" key="2">
    <source>
        <dbReference type="EMBL" id="MDN3706366.1"/>
    </source>
</evidence>
<dbReference type="Pfam" id="PF01902">
    <property type="entry name" value="Diphthami_syn_2"/>
    <property type="match status" value="1"/>
</dbReference>
<dbReference type="SUPFAM" id="SSF52402">
    <property type="entry name" value="Adenine nucleotide alpha hydrolases-like"/>
    <property type="match status" value="1"/>
</dbReference>
<feature type="domain" description="Diphthamide synthase" evidence="1">
    <location>
        <begin position="5"/>
        <end position="212"/>
    </location>
</feature>
<keyword evidence="2" id="KW-0547">Nucleotide-binding</keyword>
<name>A0ABT8CQU2_9FLAO</name>
<keyword evidence="2" id="KW-0067">ATP-binding</keyword>